<dbReference type="InterPro" id="IPR006675">
    <property type="entry name" value="HDIG_dom"/>
</dbReference>
<dbReference type="OrthoDB" id="9805698at2"/>
<dbReference type="GO" id="GO:0000166">
    <property type="term" value="F:nucleotide binding"/>
    <property type="evidence" value="ECO:0007669"/>
    <property type="project" value="UniProtKB-KW"/>
</dbReference>
<dbReference type="EC" id="2.7.7.72" evidence="3"/>
<evidence type="ECO:0000256" key="1">
    <source>
        <dbReference type="ARBA" id="ARBA00022741"/>
    </source>
</evidence>
<protein>
    <submittedName>
        <fullName evidence="3">Multifunctional CCA protein</fullName>
        <ecNumber evidence="3">2.7.7.72</ecNumber>
    </submittedName>
</protein>
<dbReference type="InterPro" id="IPR006674">
    <property type="entry name" value="HD_domain"/>
</dbReference>
<feature type="domain" description="HD" evidence="2">
    <location>
        <begin position="60"/>
        <end position="144"/>
    </location>
</feature>
<sequence length="203" mass="23167">MDRASKIFIDIQSHLLEDDKPSLYIEELSRSELFGSYPLVMLKELKKTDQSPKHHPEGNVWNHTMLVVDQAAKVKVQSSDPGAFMWAALLHDIGKPATTKIRKGRITSYDHDIAGAELTVKFLKEFTDHEIFIEKVAELVRWHMQILFVINNLPFADVKKMKSRTDIKEVALLGFCDRMGRLGANQAEETGNIEKFLLKVSDM</sequence>
<dbReference type="EMBL" id="MZGX01000011">
    <property type="protein sequence ID" value="OPX44091.1"/>
    <property type="molecule type" value="Genomic_DNA"/>
</dbReference>
<keyword evidence="3" id="KW-0548">Nucleotidyltransferase</keyword>
<evidence type="ECO:0000259" key="2">
    <source>
        <dbReference type="Pfam" id="PF01966"/>
    </source>
</evidence>
<keyword evidence="1" id="KW-0547">Nucleotide-binding</keyword>
<dbReference type="AlphaFoldDB" id="A0A1V4SLI5"/>
<evidence type="ECO:0000313" key="3">
    <source>
        <dbReference type="EMBL" id="OPX44091.1"/>
    </source>
</evidence>
<dbReference type="STRING" id="48256.CLHUN_18870"/>
<dbReference type="RefSeq" id="WP_080064328.1">
    <property type="nucleotide sequence ID" value="NZ_MZGX01000011.1"/>
</dbReference>
<dbReference type="Gene3D" id="1.10.3090.10">
    <property type="entry name" value="cca-adding enzyme, domain 2"/>
    <property type="match status" value="1"/>
</dbReference>
<dbReference type="GO" id="GO:0004810">
    <property type="term" value="F:CCA tRNA nucleotidyltransferase activity"/>
    <property type="evidence" value="ECO:0007669"/>
    <property type="project" value="UniProtKB-EC"/>
</dbReference>
<gene>
    <name evidence="3" type="primary">cca_1</name>
    <name evidence="3" type="ORF">CLHUN_18870</name>
</gene>
<dbReference type="InterPro" id="IPR050124">
    <property type="entry name" value="tRNA_CCA-adding_enzyme"/>
</dbReference>
<dbReference type="Proteomes" id="UP000191554">
    <property type="component" value="Unassembled WGS sequence"/>
</dbReference>
<dbReference type="InterPro" id="IPR003607">
    <property type="entry name" value="HD/PDEase_dom"/>
</dbReference>
<dbReference type="CDD" id="cd00077">
    <property type="entry name" value="HDc"/>
    <property type="match status" value="1"/>
</dbReference>
<accession>A0A1V4SLI5</accession>
<keyword evidence="4" id="KW-1185">Reference proteome</keyword>
<dbReference type="Pfam" id="PF01966">
    <property type="entry name" value="HD"/>
    <property type="match status" value="1"/>
</dbReference>
<dbReference type="NCBIfam" id="TIGR00277">
    <property type="entry name" value="HDIG"/>
    <property type="match status" value="1"/>
</dbReference>
<keyword evidence="3" id="KW-0808">Transferase</keyword>
<evidence type="ECO:0000313" key="4">
    <source>
        <dbReference type="Proteomes" id="UP000191554"/>
    </source>
</evidence>
<name>A0A1V4SLI5_RUMHU</name>
<reference evidence="3 4" key="1">
    <citation type="submission" date="2017-03" db="EMBL/GenBank/DDBJ databases">
        <title>Genome sequence of Clostridium hungatei DSM 14427.</title>
        <authorList>
            <person name="Poehlein A."/>
            <person name="Daniel R."/>
        </authorList>
    </citation>
    <scope>NUCLEOTIDE SEQUENCE [LARGE SCALE GENOMIC DNA]</scope>
    <source>
        <strain evidence="3 4">DSM 14427</strain>
    </source>
</reference>
<proteinExistence type="predicted"/>
<dbReference type="SUPFAM" id="SSF109604">
    <property type="entry name" value="HD-domain/PDEase-like"/>
    <property type="match status" value="1"/>
</dbReference>
<comment type="caution">
    <text evidence="3">The sequence shown here is derived from an EMBL/GenBank/DDBJ whole genome shotgun (WGS) entry which is preliminary data.</text>
</comment>
<organism evidence="3 4">
    <name type="scientific">Ruminiclostridium hungatei</name>
    <name type="common">Clostridium hungatei</name>
    <dbReference type="NCBI Taxonomy" id="48256"/>
    <lineage>
        <taxon>Bacteria</taxon>
        <taxon>Bacillati</taxon>
        <taxon>Bacillota</taxon>
        <taxon>Clostridia</taxon>
        <taxon>Eubacteriales</taxon>
        <taxon>Oscillospiraceae</taxon>
        <taxon>Ruminiclostridium</taxon>
    </lineage>
</organism>
<dbReference type="PANTHER" id="PTHR47545:SF2">
    <property type="entry name" value="CC-ADDING TRNA NUCLEOTIDYLTRANSFERASE"/>
    <property type="match status" value="1"/>
</dbReference>
<dbReference type="PANTHER" id="PTHR47545">
    <property type="entry name" value="MULTIFUNCTIONAL CCA PROTEIN"/>
    <property type="match status" value="1"/>
</dbReference>